<name>A0A1H9BKY1_9BACI</name>
<keyword evidence="3" id="KW-1185">Reference proteome</keyword>
<dbReference type="InterPro" id="IPR025617">
    <property type="entry name" value="YqzL"/>
</dbReference>
<dbReference type="STRING" id="571933.SAMN05216362_10416"/>
<evidence type="ECO:0000313" key="2">
    <source>
        <dbReference type="EMBL" id="SEP89616.1"/>
    </source>
</evidence>
<protein>
    <submittedName>
        <fullName evidence="2">YqzL-like protein</fullName>
    </submittedName>
</protein>
<accession>A0A1H9BKY1</accession>
<dbReference type="Pfam" id="PF14006">
    <property type="entry name" value="YqzL"/>
    <property type="match status" value="1"/>
</dbReference>
<sequence>MIDLPWKVFSKTGSVETYLLMKQMEEAYRSTHQKDQMQQSKTTLANNSQ</sequence>
<gene>
    <name evidence="2" type="ORF">SAMN05216362_10416</name>
</gene>
<evidence type="ECO:0000313" key="3">
    <source>
        <dbReference type="Proteomes" id="UP000199427"/>
    </source>
</evidence>
<feature type="region of interest" description="Disordered" evidence="1">
    <location>
        <begin position="30"/>
        <end position="49"/>
    </location>
</feature>
<organism evidence="2 3">
    <name type="scientific">Piscibacillus halophilus</name>
    <dbReference type="NCBI Taxonomy" id="571933"/>
    <lineage>
        <taxon>Bacteria</taxon>
        <taxon>Bacillati</taxon>
        <taxon>Bacillota</taxon>
        <taxon>Bacilli</taxon>
        <taxon>Bacillales</taxon>
        <taxon>Bacillaceae</taxon>
        <taxon>Piscibacillus</taxon>
    </lineage>
</organism>
<reference evidence="2 3" key="1">
    <citation type="submission" date="2016-10" db="EMBL/GenBank/DDBJ databases">
        <authorList>
            <person name="de Groot N.N."/>
        </authorList>
    </citation>
    <scope>NUCLEOTIDE SEQUENCE [LARGE SCALE GENOMIC DNA]</scope>
    <source>
        <strain evidence="2 3">DSM 21633</strain>
    </source>
</reference>
<feature type="compositionally biased region" description="Polar residues" evidence="1">
    <location>
        <begin position="36"/>
        <end position="49"/>
    </location>
</feature>
<dbReference type="AlphaFoldDB" id="A0A1H9BKY1"/>
<dbReference type="RefSeq" id="WP_091772608.1">
    <property type="nucleotide sequence ID" value="NZ_CAESCL010000065.1"/>
</dbReference>
<proteinExistence type="predicted"/>
<dbReference type="OrthoDB" id="1650227at2"/>
<evidence type="ECO:0000256" key="1">
    <source>
        <dbReference type="SAM" id="MobiDB-lite"/>
    </source>
</evidence>
<dbReference type="EMBL" id="FOES01000004">
    <property type="protein sequence ID" value="SEP89616.1"/>
    <property type="molecule type" value="Genomic_DNA"/>
</dbReference>
<dbReference type="Proteomes" id="UP000199427">
    <property type="component" value="Unassembled WGS sequence"/>
</dbReference>